<reference evidence="1 2" key="2">
    <citation type="journal article" date="2010" name="Proc. Natl. Acad. Sci. U.S.A.">
        <title>Enigmatic, ultrasmall, uncultivated Archaea.</title>
        <authorList>
            <person name="Baker B.J."/>
            <person name="Comolli L.R."/>
            <person name="Dick G.J."/>
            <person name="Hauser L.J."/>
            <person name="Hyatt D."/>
            <person name="Dill B.D."/>
            <person name="Land M.L."/>
            <person name="Verberkmoes N.C."/>
            <person name="Hettich R.L."/>
            <person name="Banfield J.F."/>
        </authorList>
    </citation>
    <scope>NUCLEOTIDE SEQUENCE [LARGE SCALE GENOMIC DNA]</scope>
    <source>
        <strain evidence="1">ARMAN-2</strain>
    </source>
</reference>
<dbReference type="EMBL" id="GG697235">
    <property type="protein sequence ID" value="EET90551.1"/>
    <property type="molecule type" value="Genomic_DNA"/>
</dbReference>
<protein>
    <submittedName>
        <fullName evidence="1">Uncharacterized protein</fullName>
    </submittedName>
</protein>
<evidence type="ECO:0000313" key="2">
    <source>
        <dbReference type="Proteomes" id="UP000332487"/>
    </source>
</evidence>
<name>C7DG13_MICA2</name>
<evidence type="ECO:0000313" key="1">
    <source>
        <dbReference type="EMBL" id="EET90551.1"/>
    </source>
</evidence>
<keyword evidence="2" id="KW-1185">Reference proteome</keyword>
<accession>C7DG13</accession>
<organism evidence="1 2">
    <name type="scientific">Candidatus Micrarchaeum acidiphilum ARMAN-2</name>
    <dbReference type="NCBI Taxonomy" id="425595"/>
    <lineage>
        <taxon>Archaea</taxon>
        <taxon>Candidatus Micrarchaeota</taxon>
        <taxon>Candidatus Micrarchaeia</taxon>
        <taxon>Candidatus Micrarchaeales</taxon>
        <taxon>Candidatus Micrarchaeaceae</taxon>
        <taxon>Candidatus Micrarchaeum</taxon>
    </lineage>
</organism>
<gene>
    <name evidence="1" type="ORF">UNLARM2_0022</name>
</gene>
<sequence length="353" mass="41135">MIAKRLQIPYTDEDFRLYKKLTGEVRIRQLAFMLALFKVKRKAHIQVGISGALGNGKSTTGMVMAKYDSKYTRILLKVYQMKEEAAKVKFGLSHVIISPKDPDSKFIRKPDPWNAYVVDEGESFFSTGEATTASFKSTRRAIIHNRKMHPSMYWIFPNIFKMPNAALELLEMFTMKLDVDKALNLMPSRVIQLPDKFDRKYIEKMSKWTSIFHLTMRHHSAYLNNMHTPKVKEDSKFWKGYLAKYEKYATTDAEKQKKNESAKLTLFKEVATMLDKKVYNFESKKDLYMLFENMLKNEHAKGNIQKIAENLSGEFYEYYENKISEKLVVSLYRIKDAKSLTAAAEDTGETYEN</sequence>
<dbReference type="Proteomes" id="UP000332487">
    <property type="component" value="Unassembled WGS sequence"/>
</dbReference>
<dbReference type="AlphaFoldDB" id="C7DG13"/>
<proteinExistence type="predicted"/>
<reference evidence="1 2" key="1">
    <citation type="journal article" date="2009" name="Genome Biol.">
        <title>Community-wide analysis of microbial genome sequence signatures.</title>
        <authorList>
            <person name="Dick G.J."/>
            <person name="Andersson A.F."/>
            <person name="Baker B.J."/>
            <person name="Simmons S.L."/>
            <person name="Thomas B.C."/>
            <person name="Yelton A.P."/>
            <person name="Banfield J.F."/>
        </authorList>
    </citation>
    <scope>NUCLEOTIDE SEQUENCE [LARGE SCALE GENOMIC DNA]</scope>
    <source>
        <strain evidence="1">ARMAN-2</strain>
    </source>
</reference>